<reference evidence="1 2" key="1">
    <citation type="journal article" date="2019" name="Sci. Rep.">
        <title>Orb-weaving spider Araneus ventricosus genome elucidates the spidroin gene catalogue.</title>
        <authorList>
            <person name="Kono N."/>
            <person name="Nakamura H."/>
            <person name="Ohtoshi R."/>
            <person name="Moran D.A.P."/>
            <person name="Shinohara A."/>
            <person name="Yoshida Y."/>
            <person name="Fujiwara M."/>
            <person name="Mori M."/>
            <person name="Tomita M."/>
            <person name="Arakawa K."/>
        </authorList>
    </citation>
    <scope>NUCLEOTIDE SEQUENCE [LARGE SCALE GENOMIC DNA]</scope>
</reference>
<comment type="caution">
    <text evidence="1">The sequence shown here is derived from an EMBL/GenBank/DDBJ whole genome shotgun (WGS) entry which is preliminary data.</text>
</comment>
<evidence type="ECO:0000313" key="2">
    <source>
        <dbReference type="Proteomes" id="UP000499080"/>
    </source>
</evidence>
<sequence>MGLFHSITQEGRLNPVVVESFDDTPPRKVQKTLQFLRFLVPQYQWCIESRNGARVYPTVGRFARQGAQSPRQGMTCSTGGECNEIGLKFSPDYYLSTEVEYPVQNFSRRDTNFFPDGGYLPHPVPPLAPPLMEIPHGRHYLS</sequence>
<dbReference type="AlphaFoldDB" id="A0A4Y2M0Y7"/>
<evidence type="ECO:0000313" key="1">
    <source>
        <dbReference type="EMBL" id="GBN20698.1"/>
    </source>
</evidence>
<dbReference type="Proteomes" id="UP000499080">
    <property type="component" value="Unassembled WGS sequence"/>
</dbReference>
<accession>A0A4Y2M0Y7</accession>
<dbReference type="EMBL" id="BGPR01121155">
    <property type="protein sequence ID" value="GBN20698.1"/>
    <property type="molecule type" value="Genomic_DNA"/>
</dbReference>
<proteinExistence type="predicted"/>
<organism evidence="1 2">
    <name type="scientific">Araneus ventricosus</name>
    <name type="common">Orbweaver spider</name>
    <name type="synonym">Epeira ventricosa</name>
    <dbReference type="NCBI Taxonomy" id="182803"/>
    <lineage>
        <taxon>Eukaryota</taxon>
        <taxon>Metazoa</taxon>
        <taxon>Ecdysozoa</taxon>
        <taxon>Arthropoda</taxon>
        <taxon>Chelicerata</taxon>
        <taxon>Arachnida</taxon>
        <taxon>Araneae</taxon>
        <taxon>Araneomorphae</taxon>
        <taxon>Entelegynae</taxon>
        <taxon>Araneoidea</taxon>
        <taxon>Araneidae</taxon>
        <taxon>Araneus</taxon>
    </lineage>
</organism>
<gene>
    <name evidence="1" type="ORF">AVEN_70825_1</name>
</gene>
<protein>
    <submittedName>
        <fullName evidence="1">Uncharacterized protein</fullName>
    </submittedName>
</protein>
<keyword evidence="2" id="KW-1185">Reference proteome</keyword>
<name>A0A4Y2M0Y7_ARAVE</name>